<dbReference type="AlphaFoldDB" id="A0AAE6FSB0"/>
<dbReference type="EMBL" id="CP040986">
    <property type="protein sequence ID" value="QDD13059.1"/>
    <property type="molecule type" value="Genomic_DNA"/>
</dbReference>
<keyword evidence="1" id="KW-0998">Cell outer membrane</keyword>
<comment type="function">
    <text evidence="1">Has lipid A 3-O-deacylase activity. Hydrolyzes the ester bond at the 3 position of lipid A, a bioactive component of lipopolysaccharide (LPS), thereby releasing the primary fatty acyl moiety.</text>
</comment>
<reference evidence="4 5" key="1">
    <citation type="journal article" date="2019" name="ISME J.">
        <title>Evolution in action: habitat transition from sediment to the pelagial leads to genome streamlining in Methylophilaceae.</title>
        <authorList>
            <person name="Salcher M."/>
            <person name="Schaefle D."/>
            <person name="Kaspar M."/>
            <person name="Neuenschwander S.M."/>
            <person name="Ghai R."/>
        </authorList>
    </citation>
    <scope>NUCLEOTIDE SEQUENCE [LARGE SCALE GENOMIC DNA]</scope>
    <source>
        <strain evidence="4 5">MMS-RI-1</strain>
    </source>
</reference>
<comment type="subunit">
    <text evidence="1">Homodimer.</text>
</comment>
<accession>A0AAE6FSB0</accession>
<dbReference type="GO" id="GO:0050528">
    <property type="term" value="F:acyloxyacyl hydrolase activity"/>
    <property type="evidence" value="ECO:0007669"/>
    <property type="project" value="UniProtKB-EC"/>
</dbReference>
<dbReference type="PIRSF" id="PIRSF029681">
    <property type="entry name" value="PagL"/>
    <property type="match status" value="1"/>
</dbReference>
<dbReference type="Proteomes" id="UP000312102">
    <property type="component" value="Chromosome"/>
</dbReference>
<dbReference type="GO" id="GO:0009279">
    <property type="term" value="C:cell outer membrane"/>
    <property type="evidence" value="ECO:0007669"/>
    <property type="project" value="UniProtKB-SubCell"/>
</dbReference>
<keyword evidence="1" id="KW-0472">Membrane</keyword>
<name>A0AAE6FSB0_9PROT</name>
<protein>
    <recommendedName>
        <fullName evidence="1">Lipid A deacylase</fullName>
        <ecNumber evidence="1">3.1.1.77</ecNumber>
    </recommendedName>
    <alternativeName>
        <fullName evidence="1">LPS 3-O-deacylase</fullName>
    </alternativeName>
    <alternativeName>
        <fullName evidence="1">Outer membrane enzyme</fullName>
    </alternativeName>
</protein>
<dbReference type="Gene3D" id="2.40.160.20">
    <property type="match status" value="1"/>
</dbReference>
<dbReference type="KEGG" id="mrk:FIT61_00960"/>
<comment type="similarity">
    <text evidence="1">Belongs to the PagL family.</text>
</comment>
<feature type="site" description="Critical for activity" evidence="2">
    <location>
        <position position="168"/>
    </location>
</feature>
<keyword evidence="3" id="KW-0732">Signal</keyword>
<comment type="subcellular location">
    <subcellularLocation>
        <location evidence="1">Cell outer membrane</location>
        <topology evidence="1">Multi-pass membrane protein</topology>
    </subcellularLocation>
</comment>
<dbReference type="InterPro" id="IPR011250">
    <property type="entry name" value="OMP/PagP_B-barrel"/>
</dbReference>
<comment type="catalytic activity">
    <reaction evidence="1">
        <text>a 3-(acyloxy)acyl derivative of bacterial toxin + H2O = a 3-hydroxyacyl derivative of bacterial toxin + a fatty acid + H(+)</text>
        <dbReference type="Rhea" id="RHEA:12032"/>
        <dbReference type="ChEBI" id="CHEBI:15377"/>
        <dbReference type="ChEBI" id="CHEBI:15378"/>
        <dbReference type="ChEBI" id="CHEBI:28868"/>
        <dbReference type="ChEBI" id="CHEBI:136853"/>
        <dbReference type="ChEBI" id="CHEBI:140675"/>
        <dbReference type="EC" id="3.1.1.77"/>
    </reaction>
</comment>
<evidence type="ECO:0000256" key="2">
    <source>
        <dbReference type="PIRSR" id="PIRSR029681-2"/>
    </source>
</evidence>
<dbReference type="EC" id="3.1.1.77" evidence="1"/>
<feature type="chain" id="PRO_5042011011" description="Lipid A deacylase" evidence="3">
    <location>
        <begin position="22"/>
        <end position="189"/>
    </location>
</feature>
<evidence type="ECO:0000256" key="3">
    <source>
        <dbReference type="SAM" id="SignalP"/>
    </source>
</evidence>
<gene>
    <name evidence="4" type="ORF">FIT61_00960</name>
</gene>
<organism evidence="4 5">
    <name type="scientific">Candidatus Methylopumilus rimovensis</name>
    <dbReference type="NCBI Taxonomy" id="2588535"/>
    <lineage>
        <taxon>Bacteria</taxon>
        <taxon>Pseudomonadati</taxon>
        <taxon>Pseudomonadota</taxon>
        <taxon>Betaproteobacteria</taxon>
        <taxon>Nitrosomonadales</taxon>
        <taxon>Methylophilaceae</taxon>
        <taxon>Candidatus Methylopumilus</taxon>
    </lineage>
</organism>
<dbReference type="InterPro" id="IPR018550">
    <property type="entry name" value="Lipid-A_deacylase-rel"/>
</dbReference>
<dbReference type="SUPFAM" id="SSF56925">
    <property type="entry name" value="OMPA-like"/>
    <property type="match status" value="1"/>
</dbReference>
<feature type="signal peptide" evidence="3">
    <location>
        <begin position="1"/>
        <end position="21"/>
    </location>
</feature>
<keyword evidence="5" id="KW-1185">Reference proteome</keyword>
<evidence type="ECO:0000256" key="1">
    <source>
        <dbReference type="PIRNR" id="PIRNR029681"/>
    </source>
</evidence>
<sequence>MKKQILLSCLSLYLAPHLLCAQESNGLGIDSVSIEAGSSFSDKDKDTNMGRLGVQWNWNEPLYKNNSIVLKGYWDATVGYWHTEDSAGTHSVGDFGITPVLRLQANGSEKFVPYVELGIGAHYLTEKTITQNKQFSTNFQFGDHIAAGIKFGEHDAFAIAYRLQHLSNAGIDHPNPGINFHQIRLEYNF</sequence>
<dbReference type="Pfam" id="PF09411">
    <property type="entry name" value="PagL"/>
    <property type="match status" value="1"/>
</dbReference>
<evidence type="ECO:0000313" key="4">
    <source>
        <dbReference type="EMBL" id="QDD13059.1"/>
    </source>
</evidence>
<proteinExistence type="inferred from homology"/>
<evidence type="ECO:0000313" key="5">
    <source>
        <dbReference type="Proteomes" id="UP000312102"/>
    </source>
</evidence>
<keyword evidence="1 4" id="KW-0378">Hydrolase</keyword>